<dbReference type="InterPro" id="IPR029058">
    <property type="entry name" value="AB_hydrolase_fold"/>
</dbReference>
<dbReference type="Proteomes" id="UP000004226">
    <property type="component" value="Unassembled WGS sequence"/>
</dbReference>
<dbReference type="SUPFAM" id="SSF53474">
    <property type="entry name" value="alpha/beta-Hydrolases"/>
    <property type="match status" value="1"/>
</dbReference>
<organism evidence="1 2">
    <name type="scientific">Pseudoleptotrichia goodfellowii F0264</name>
    <dbReference type="NCBI Taxonomy" id="596323"/>
    <lineage>
        <taxon>Bacteria</taxon>
        <taxon>Fusobacteriati</taxon>
        <taxon>Fusobacteriota</taxon>
        <taxon>Fusobacteriia</taxon>
        <taxon>Fusobacteriales</taxon>
        <taxon>Leptotrichiaceae</taxon>
        <taxon>Pseudoleptotrichia</taxon>
    </lineage>
</organism>
<dbReference type="AlphaFoldDB" id="D0GN37"/>
<protein>
    <recommendedName>
        <fullName evidence="3">Esterase</fullName>
    </recommendedName>
</protein>
<keyword evidence="2" id="KW-1185">Reference proteome</keyword>
<dbReference type="Pfam" id="PF00756">
    <property type="entry name" value="Esterase"/>
    <property type="match status" value="1"/>
</dbReference>
<dbReference type="Gene3D" id="3.40.50.1820">
    <property type="entry name" value="alpha/beta hydrolase"/>
    <property type="match status" value="1"/>
</dbReference>
<dbReference type="PANTHER" id="PTHR48098">
    <property type="entry name" value="ENTEROCHELIN ESTERASE-RELATED"/>
    <property type="match status" value="1"/>
</dbReference>
<dbReference type="EMBL" id="ADAD01000159">
    <property type="protein sequence ID" value="EEY34483.1"/>
    <property type="molecule type" value="Genomic_DNA"/>
</dbReference>
<dbReference type="InterPro" id="IPR050583">
    <property type="entry name" value="Mycobacterial_A85_antigen"/>
</dbReference>
<evidence type="ECO:0008006" key="3">
    <source>
        <dbReference type="Google" id="ProtNLM"/>
    </source>
</evidence>
<dbReference type="PANTHER" id="PTHR48098:SF3">
    <property type="entry name" value="IRON(III) ENTEROBACTIN ESTERASE"/>
    <property type="match status" value="1"/>
</dbReference>
<name>D0GN37_9FUSO</name>
<sequence>MYTEYKKDYSNYLGREFEFKRYGNSGKPCLVFPPQDGRYHDYEDFKMVETLSDYIEKGELQLFCVVSIDSETWSDRNGNPRERIEKQEKWFKYMSEEFIPRIYEWTGRRDLIVTGCSMGGSHAGILFFRRPDLFETLISLSGAYNPSMFFGDYMDNLIYDNSPVHFLRNMPSDHYYLDLYRQKNIIICIGQGAWEEDLIPGNKEMEVILKEKNVPAWVDFWGYDVAHDWNWWQIQIKYFMEKVLRKG</sequence>
<accession>D0GN37</accession>
<dbReference type="eggNOG" id="COG4947">
    <property type="taxonomic scope" value="Bacteria"/>
</dbReference>
<reference evidence="1 2" key="1">
    <citation type="submission" date="2009-10" db="EMBL/GenBank/DDBJ databases">
        <authorList>
            <person name="Harkins D.M."/>
            <person name="Madupu R."/>
            <person name="Durkin A.S."/>
            <person name="Torralba M."/>
            <person name="Methe B."/>
            <person name="Sutton G.G."/>
            <person name="Strausberg R.L."/>
            <person name="Nelson K.E."/>
        </authorList>
    </citation>
    <scope>NUCLEOTIDE SEQUENCE [LARGE SCALE GENOMIC DNA]</scope>
    <source>
        <strain evidence="1 2">F0264</strain>
    </source>
</reference>
<comment type="caution">
    <text evidence="1">The sequence shown here is derived from an EMBL/GenBank/DDBJ whole genome shotgun (WGS) entry which is preliminary data.</text>
</comment>
<evidence type="ECO:0000313" key="2">
    <source>
        <dbReference type="Proteomes" id="UP000004226"/>
    </source>
</evidence>
<gene>
    <name evidence="1" type="ORF">HMPREF0554_0003</name>
</gene>
<dbReference type="RefSeq" id="WP_006807895.1">
    <property type="nucleotide sequence ID" value="NZ_ADAD01000159.1"/>
</dbReference>
<dbReference type="InterPro" id="IPR000801">
    <property type="entry name" value="Esterase-like"/>
</dbReference>
<dbReference type="ESTHER" id="9fuso-d0gn37">
    <property type="family name" value="A85-IroE-IroD-Fes-Yiel"/>
</dbReference>
<proteinExistence type="predicted"/>
<evidence type="ECO:0000313" key="1">
    <source>
        <dbReference type="EMBL" id="EEY34483.1"/>
    </source>
</evidence>